<accession>A0ACB8BKT4</accession>
<evidence type="ECO:0000313" key="2">
    <source>
        <dbReference type="Proteomes" id="UP000790709"/>
    </source>
</evidence>
<dbReference type="EMBL" id="MU266389">
    <property type="protein sequence ID" value="KAH7926096.1"/>
    <property type="molecule type" value="Genomic_DNA"/>
</dbReference>
<evidence type="ECO:0000313" key="1">
    <source>
        <dbReference type="EMBL" id="KAH7926096.1"/>
    </source>
</evidence>
<proteinExistence type="predicted"/>
<reference evidence="1" key="1">
    <citation type="journal article" date="2021" name="New Phytol.">
        <title>Evolutionary innovations through gain and loss of genes in the ectomycorrhizal Boletales.</title>
        <authorList>
            <person name="Wu G."/>
            <person name="Miyauchi S."/>
            <person name="Morin E."/>
            <person name="Kuo A."/>
            <person name="Drula E."/>
            <person name="Varga T."/>
            <person name="Kohler A."/>
            <person name="Feng B."/>
            <person name="Cao Y."/>
            <person name="Lipzen A."/>
            <person name="Daum C."/>
            <person name="Hundley H."/>
            <person name="Pangilinan J."/>
            <person name="Johnson J."/>
            <person name="Barry K."/>
            <person name="LaButti K."/>
            <person name="Ng V."/>
            <person name="Ahrendt S."/>
            <person name="Min B."/>
            <person name="Choi I.G."/>
            <person name="Park H."/>
            <person name="Plett J.M."/>
            <person name="Magnuson J."/>
            <person name="Spatafora J.W."/>
            <person name="Nagy L.G."/>
            <person name="Henrissat B."/>
            <person name="Grigoriev I.V."/>
            <person name="Yang Z.L."/>
            <person name="Xu J."/>
            <person name="Martin F.M."/>
        </authorList>
    </citation>
    <scope>NUCLEOTIDE SEQUENCE</scope>
    <source>
        <strain evidence="1">KUC20120723A-06</strain>
    </source>
</reference>
<comment type="caution">
    <text evidence="1">The sequence shown here is derived from an EMBL/GenBank/DDBJ whole genome shotgun (WGS) entry which is preliminary data.</text>
</comment>
<organism evidence="1 2">
    <name type="scientific">Leucogyrophana mollusca</name>
    <dbReference type="NCBI Taxonomy" id="85980"/>
    <lineage>
        <taxon>Eukaryota</taxon>
        <taxon>Fungi</taxon>
        <taxon>Dikarya</taxon>
        <taxon>Basidiomycota</taxon>
        <taxon>Agaricomycotina</taxon>
        <taxon>Agaricomycetes</taxon>
        <taxon>Agaricomycetidae</taxon>
        <taxon>Boletales</taxon>
        <taxon>Boletales incertae sedis</taxon>
        <taxon>Leucogyrophana</taxon>
    </lineage>
</organism>
<protein>
    <submittedName>
        <fullName evidence="1">Uncharacterized protein</fullName>
    </submittedName>
</protein>
<name>A0ACB8BKT4_9AGAM</name>
<keyword evidence="2" id="KW-1185">Reference proteome</keyword>
<sequence length="238" mass="26837">MYPNPQEKHAINTAEKLMIETMARYDPSHDAFHVERVRKTALSLARSAGPEKPDLLVVELAALLHDVLDKKYVSDADAADPYAYFLPLFEKLSSEHGLNLINDGRARQIVKIVENVSWTTEKRLREAGQWQEWHDRCVELHCVQDADRLDAIGAFGIMRCAAYSAAVNRPLHAPPGRSDTAIAHFYDKLLHIQDRLKTEAGRKMGAKRHQFASIFGMLDFLDSVEDEYGAETPIPSCP</sequence>
<gene>
    <name evidence="1" type="ORF">BV22DRAFT_1111928</name>
</gene>
<dbReference type="Proteomes" id="UP000790709">
    <property type="component" value="Unassembled WGS sequence"/>
</dbReference>